<keyword evidence="2" id="KW-1185">Reference proteome</keyword>
<accession>A0A9E7MQM5</accession>
<evidence type="ECO:0000313" key="2">
    <source>
        <dbReference type="Proteomes" id="UP001056685"/>
    </source>
</evidence>
<gene>
    <name evidence="1" type="ORF">KABACHOK_02260</name>
</gene>
<dbReference type="EMBL" id="ON529852">
    <property type="protein sequence ID" value="USN14062.1"/>
    <property type="molecule type" value="Genomic_DNA"/>
</dbReference>
<proteinExistence type="predicted"/>
<reference evidence="1" key="1">
    <citation type="submission" date="2022-05" db="EMBL/GenBank/DDBJ databases">
        <authorList>
            <person name="Friedrich I."/>
            <person name="Poehlein A."/>
            <person name="Schneider D."/>
            <person name="Hertel R."/>
            <person name="Daniel R."/>
        </authorList>
    </citation>
    <scope>NUCLEOTIDE SEQUENCE</scope>
</reference>
<dbReference type="Proteomes" id="UP001056685">
    <property type="component" value="Segment"/>
</dbReference>
<organism evidence="1 2">
    <name type="scientific">Brevundimonas phage vB_BpoS-Kabachok</name>
    <dbReference type="NCBI Taxonomy" id="2948600"/>
    <lineage>
        <taxon>Viruses</taxon>
        <taxon>Duplodnaviria</taxon>
        <taxon>Heunggongvirae</taxon>
        <taxon>Uroviricota</taxon>
        <taxon>Caudoviricetes</taxon>
        <taxon>Jeanschmidtviridae</taxon>
        <taxon>Marchewkavirus</taxon>
        <taxon>Marchewkavirus kabachok</taxon>
    </lineage>
</organism>
<protein>
    <submittedName>
        <fullName evidence="1">Uncharacterized protein</fullName>
    </submittedName>
</protein>
<name>A0A9E7MQM5_9CAUD</name>
<sequence length="271" mass="30547">MTPDIVFVPSEKAHPQIAGSIFPGSDVRIMMRSPTAVVFNGLGCNYWNRDEHASWHGLKKLFSDRPTIAKFEAAVETVDALYGEGVGAALVHAWRKNLTVLLDGGGKPLPPTRMKARAMHKAAYAKVTINWQADLTGEVKTCRQCSKPLRLSTDHYRYEHTIEPNHPRSLEDCQRLTNRRVVAIHDYGDTDRKRAGYVRWFETWDGESYLDADFCGDTCAAVYGRRAVRERPLLDPGGSAYKHPYRPRDDVQLGTKVERTFTLNDGTKIKA</sequence>
<evidence type="ECO:0000313" key="1">
    <source>
        <dbReference type="EMBL" id="USN14062.1"/>
    </source>
</evidence>